<dbReference type="Pfam" id="PF05139">
    <property type="entry name" value="Erythro_esteras"/>
    <property type="match status" value="1"/>
</dbReference>
<dbReference type="PANTHER" id="PTHR31299:SF0">
    <property type="entry name" value="ESTERASE, PUTATIVE (AFU_ORTHOLOGUE AFUA_1G05850)-RELATED"/>
    <property type="match status" value="1"/>
</dbReference>
<evidence type="ECO:0000313" key="1">
    <source>
        <dbReference type="EMBL" id="KAG2379148.1"/>
    </source>
</evidence>
<dbReference type="InterPro" id="IPR014622">
    <property type="entry name" value="UCP036794_erythomycin"/>
</dbReference>
<proteinExistence type="predicted"/>
<sequence length="473" mass="54791">MTTREIDLIRKNWEPVLRDLSKVHHQSLSFYDKLIKAVGNAQIVLIGEASHGTHEFYKHRAEITKRLIEEKGFNCVAAEADFPDCFQLNQYVRNVTQCSSVDALAGFKRFPTWMWRNTPTKEFLEWLCEYNKKFSNTKEKVGFYGLDLYSSDRSMHAVLEYLESTDPEAASQARKDYECMRNYIENKRSSSFFSNLKKDCQEKVMKVLIDLQSRTKDFFENDKSVSEEDRLFCAVQNALVVKNAEKYYRAMFLDGSWNIRDSHFFETLQEILKYYEKTYERQAKVVIWAHNSHVGDASQTDKINRAGRELNIGRLCRENLPLHKVYIIGFSTYTGSVTAADNWNEDPHYKKVNPGMKGSIEELCYKATRDQGVDNFLLIFRDNSATAASSATGVNDIVIDNELVEALAKSRQERAIGVIYRPHTEKVSHYFGAKVSKQFDALIHFNVTRAVHPLDTQHEWAKKELEETYPFGL</sequence>
<dbReference type="Gene3D" id="1.20.1440.30">
    <property type="entry name" value="Biosynthetic Protein domain"/>
    <property type="match status" value="1"/>
</dbReference>
<dbReference type="GO" id="GO:0046677">
    <property type="term" value="P:response to antibiotic"/>
    <property type="evidence" value="ECO:0007669"/>
    <property type="project" value="InterPro"/>
</dbReference>
<evidence type="ECO:0000313" key="2">
    <source>
        <dbReference type="Proteomes" id="UP000816034"/>
    </source>
</evidence>
<accession>A0AA88GMR9</accession>
<name>A0AA88GMR9_NAELO</name>
<comment type="caution">
    <text evidence="1">The sequence shown here is derived from an EMBL/GenBank/DDBJ whole genome shotgun (WGS) entry which is preliminary data.</text>
</comment>
<gene>
    <name evidence="1" type="ORF">C9374_007786</name>
</gene>
<organism evidence="1 2">
    <name type="scientific">Naegleria lovaniensis</name>
    <name type="common">Amoeba</name>
    <dbReference type="NCBI Taxonomy" id="51637"/>
    <lineage>
        <taxon>Eukaryota</taxon>
        <taxon>Discoba</taxon>
        <taxon>Heterolobosea</taxon>
        <taxon>Tetramitia</taxon>
        <taxon>Eutetramitia</taxon>
        <taxon>Vahlkampfiidae</taxon>
        <taxon>Naegleria</taxon>
    </lineage>
</organism>
<protein>
    <recommendedName>
        <fullName evidence="3">Erythromycin esterase</fullName>
    </recommendedName>
</protein>
<dbReference type="CDD" id="cd14728">
    <property type="entry name" value="Ere-like"/>
    <property type="match status" value="1"/>
</dbReference>
<evidence type="ECO:0008006" key="3">
    <source>
        <dbReference type="Google" id="ProtNLM"/>
    </source>
</evidence>
<dbReference type="InterPro" id="IPR052036">
    <property type="entry name" value="Hydrolase/PRTase-associated"/>
</dbReference>
<reference evidence="1 2" key="1">
    <citation type="journal article" date="2018" name="BMC Genomics">
        <title>The genome of Naegleria lovaniensis, the basis for a comparative approach to unravel pathogenicity factors of the human pathogenic amoeba N. fowleri.</title>
        <authorList>
            <person name="Liechti N."/>
            <person name="Schurch N."/>
            <person name="Bruggmann R."/>
            <person name="Wittwer M."/>
        </authorList>
    </citation>
    <scope>NUCLEOTIDE SEQUENCE [LARGE SCALE GENOMIC DNA]</scope>
    <source>
        <strain evidence="1 2">ATCC 30569</strain>
    </source>
</reference>
<dbReference type="Gene3D" id="3.30.1870.10">
    <property type="entry name" value="EreA-like, domain 2"/>
    <property type="match status" value="1"/>
</dbReference>
<dbReference type="PANTHER" id="PTHR31299">
    <property type="entry name" value="ESTERASE, PUTATIVE (AFU_ORTHOLOGUE AFUA_1G05850)-RELATED"/>
    <property type="match status" value="1"/>
</dbReference>
<dbReference type="EMBL" id="PYSW02000030">
    <property type="protein sequence ID" value="KAG2379148.1"/>
    <property type="molecule type" value="Genomic_DNA"/>
</dbReference>
<dbReference type="RefSeq" id="XP_044546410.1">
    <property type="nucleotide sequence ID" value="XM_044697789.1"/>
</dbReference>
<dbReference type="AlphaFoldDB" id="A0AA88GMR9"/>
<dbReference type="GeneID" id="68100240"/>
<dbReference type="InterPro" id="IPR007815">
    <property type="entry name" value="Emycin_Estase"/>
</dbReference>
<dbReference type="SUPFAM" id="SSF159501">
    <property type="entry name" value="EreA/ChaN-like"/>
    <property type="match status" value="1"/>
</dbReference>
<keyword evidence="2" id="KW-1185">Reference proteome</keyword>
<dbReference type="PIRSF" id="PIRSF036794">
    <property type="entry name" value="UCP_erythr_ester"/>
    <property type="match status" value="1"/>
</dbReference>
<dbReference type="Gene3D" id="3.40.1660.10">
    <property type="entry name" value="EreA-like (biosynthetic domain)"/>
    <property type="match status" value="1"/>
</dbReference>
<dbReference type="Proteomes" id="UP000816034">
    <property type="component" value="Unassembled WGS sequence"/>
</dbReference>